<dbReference type="KEGG" id="cvn:111110683"/>
<dbReference type="Proteomes" id="UP000694844">
    <property type="component" value="Chromosome 8"/>
</dbReference>
<dbReference type="Gene3D" id="1.20.890.10">
    <property type="entry name" value="cAMP-dependent protein kinase regulatory subunit, dimerization-anchoring domain"/>
    <property type="match status" value="1"/>
</dbReference>
<dbReference type="OrthoDB" id="10260455at2759"/>
<dbReference type="AlphaFoldDB" id="A0A8B8BI01"/>
<dbReference type="PROSITE" id="PS50222">
    <property type="entry name" value="EF_HAND_2"/>
    <property type="match status" value="1"/>
</dbReference>
<dbReference type="GO" id="GO:0005509">
    <property type="term" value="F:calcium ion binding"/>
    <property type="evidence" value="ECO:0007669"/>
    <property type="project" value="InterPro"/>
</dbReference>
<dbReference type="InterPro" id="IPR049760">
    <property type="entry name" value="DD_EFCAB10"/>
</dbReference>
<dbReference type="InterPro" id="IPR002048">
    <property type="entry name" value="EF_hand_dom"/>
</dbReference>
<dbReference type="PANTHER" id="PTHR21847">
    <property type="entry name" value="EF-HAND CALCIUM-BINDING DOMAIN-CONTAINING PROTEIN 10"/>
    <property type="match status" value="1"/>
</dbReference>
<dbReference type="InterPro" id="IPR039879">
    <property type="entry name" value="EFC10"/>
</dbReference>
<name>A0A8B8BI01_CRAVI</name>
<dbReference type="GeneID" id="111110683"/>
<sequence length="148" mass="16959">MVIRSSKMSTTTSTTSVGRDVEAREYLEQHRVLELFNNMTSQLIYNRPENPKKYMIDLLEKLQRSRATKHDYPCLFDDTNIQSVYNMLDPTNRGFITMQQYKEAMDTLGIDPVNVKVEGANEDKINFDTFLSQARSGLSKASATFKSS</sequence>
<accession>A0A8B8BI01</accession>
<gene>
    <name evidence="3" type="primary">LOC111110683</name>
</gene>
<dbReference type="InterPro" id="IPR011992">
    <property type="entry name" value="EF-hand-dom_pair"/>
</dbReference>
<dbReference type="SUPFAM" id="SSF47391">
    <property type="entry name" value="Dimerization-anchoring domain of cAMP-dependent PK regulatory subunit"/>
    <property type="match status" value="1"/>
</dbReference>
<organism evidence="2 3">
    <name type="scientific">Crassostrea virginica</name>
    <name type="common">Eastern oyster</name>
    <dbReference type="NCBI Taxonomy" id="6565"/>
    <lineage>
        <taxon>Eukaryota</taxon>
        <taxon>Metazoa</taxon>
        <taxon>Spiralia</taxon>
        <taxon>Lophotrochozoa</taxon>
        <taxon>Mollusca</taxon>
        <taxon>Bivalvia</taxon>
        <taxon>Autobranchia</taxon>
        <taxon>Pteriomorphia</taxon>
        <taxon>Ostreida</taxon>
        <taxon>Ostreoidea</taxon>
        <taxon>Ostreidae</taxon>
        <taxon>Crassostrea</taxon>
    </lineage>
</organism>
<dbReference type="Gene3D" id="1.10.238.10">
    <property type="entry name" value="EF-hand"/>
    <property type="match status" value="1"/>
</dbReference>
<dbReference type="SUPFAM" id="SSF47473">
    <property type="entry name" value="EF-hand"/>
    <property type="match status" value="1"/>
</dbReference>
<dbReference type="RefSeq" id="XP_022302995.1">
    <property type="nucleotide sequence ID" value="XM_022447287.1"/>
</dbReference>
<reference evidence="3" key="1">
    <citation type="submission" date="2025-08" db="UniProtKB">
        <authorList>
            <consortium name="RefSeq"/>
        </authorList>
    </citation>
    <scope>IDENTIFICATION</scope>
    <source>
        <tissue evidence="3">Whole sample</tissue>
    </source>
</reference>
<evidence type="ECO:0000313" key="3">
    <source>
        <dbReference type="RefSeq" id="XP_022302995.1"/>
    </source>
</evidence>
<dbReference type="PANTHER" id="PTHR21847:SF1">
    <property type="entry name" value="EF-HAND CALCIUM-BINDING DOMAIN-CONTAINING PROTEIN 10"/>
    <property type="match status" value="1"/>
</dbReference>
<evidence type="ECO:0000259" key="1">
    <source>
        <dbReference type="PROSITE" id="PS50222"/>
    </source>
</evidence>
<dbReference type="InterPro" id="IPR056587">
    <property type="entry name" value="EF_EFCAB10_C"/>
</dbReference>
<protein>
    <submittedName>
        <fullName evidence="3">EF-hand calcium-binding domain-containing protein 10-like</fullName>
    </submittedName>
</protein>
<keyword evidence="2" id="KW-1185">Reference proteome</keyword>
<dbReference type="CDD" id="cd22976">
    <property type="entry name" value="DD_EFCAB10"/>
    <property type="match status" value="1"/>
</dbReference>
<evidence type="ECO:0000313" key="2">
    <source>
        <dbReference type="Proteomes" id="UP000694844"/>
    </source>
</evidence>
<proteinExistence type="predicted"/>
<feature type="domain" description="EF-hand" evidence="1">
    <location>
        <begin position="76"/>
        <end position="111"/>
    </location>
</feature>
<dbReference type="Pfam" id="PF24548">
    <property type="entry name" value="EF_EFCAB10_C"/>
    <property type="match status" value="1"/>
</dbReference>